<comment type="subunit">
    <text evidence="5">Homodimer. Homodimerization may be required to stabilize the binding of ScpA to the Smc head domains. Component of a cohesin-like complex composed of ScpA, ScpB and the Smc homodimer, in which ScpA and ScpB bind to the head domain of Smc. The presence of the three proteins is required for the association of the complex with DNA.</text>
</comment>
<accession>A0A1Y6K624</accession>
<dbReference type="GO" id="GO:0005737">
    <property type="term" value="C:cytoplasm"/>
    <property type="evidence" value="ECO:0007669"/>
    <property type="project" value="UniProtKB-SubCell"/>
</dbReference>
<dbReference type="Pfam" id="PF04079">
    <property type="entry name" value="SMC_ScpB"/>
    <property type="match status" value="1"/>
</dbReference>
<dbReference type="RefSeq" id="WP_087862185.1">
    <property type="nucleotide sequence ID" value="NZ_LT859958.1"/>
</dbReference>
<comment type="similarity">
    <text evidence="5">Belongs to the ScpB family.</text>
</comment>
<dbReference type="GO" id="GO:0051304">
    <property type="term" value="P:chromosome separation"/>
    <property type="evidence" value="ECO:0007669"/>
    <property type="project" value="InterPro"/>
</dbReference>
<comment type="function">
    <text evidence="5">Participates in chromosomal partition during cell division. May act via the formation of a condensin-like complex containing Smc and ScpA that pull DNA away from mid-cell into both cell halves.</text>
</comment>
<evidence type="ECO:0000256" key="2">
    <source>
        <dbReference type="ARBA" id="ARBA00022618"/>
    </source>
</evidence>
<dbReference type="NCBIfam" id="TIGR00281">
    <property type="entry name" value="SMC-Scp complex subunit ScpB"/>
    <property type="match status" value="1"/>
</dbReference>
<dbReference type="OrthoDB" id="9806226at2"/>
<dbReference type="GO" id="GO:0051301">
    <property type="term" value="P:cell division"/>
    <property type="evidence" value="ECO:0007669"/>
    <property type="project" value="UniProtKB-KW"/>
</dbReference>
<keyword evidence="1 5" id="KW-0963">Cytoplasm</keyword>
<dbReference type="EMBL" id="LT859958">
    <property type="protein sequence ID" value="SMX54328.1"/>
    <property type="molecule type" value="Genomic_DNA"/>
</dbReference>
<organism evidence="6 7">
    <name type="scientific">Candidatus Brevifilum fermentans</name>
    <dbReference type="NCBI Taxonomy" id="1986204"/>
    <lineage>
        <taxon>Bacteria</taxon>
        <taxon>Bacillati</taxon>
        <taxon>Chloroflexota</taxon>
        <taxon>Anaerolineae</taxon>
        <taxon>Anaerolineales</taxon>
        <taxon>Anaerolineaceae</taxon>
        <taxon>Candidatus Brevifilum</taxon>
    </lineage>
</organism>
<keyword evidence="2 5" id="KW-0132">Cell division</keyword>
<keyword evidence="3 5" id="KW-0159">Chromosome partition</keyword>
<dbReference type="Gene3D" id="1.10.10.10">
    <property type="entry name" value="Winged helix-like DNA-binding domain superfamily/Winged helix DNA-binding domain"/>
    <property type="match status" value="2"/>
</dbReference>
<evidence type="ECO:0000256" key="5">
    <source>
        <dbReference type="HAMAP-Rule" id="MF_01804"/>
    </source>
</evidence>
<keyword evidence="7" id="KW-1185">Reference proteome</keyword>
<dbReference type="SUPFAM" id="SSF46785">
    <property type="entry name" value="Winged helix' DNA-binding domain"/>
    <property type="match status" value="2"/>
</dbReference>
<dbReference type="AlphaFoldDB" id="A0A1Y6K624"/>
<gene>
    <name evidence="5 6" type="primary">scpB</name>
    <name evidence="6" type="ORF">CFX1CAM_1263</name>
</gene>
<dbReference type="KEGG" id="abat:CFX1CAM_1263"/>
<dbReference type="GO" id="GO:0006260">
    <property type="term" value="P:DNA replication"/>
    <property type="evidence" value="ECO:0007669"/>
    <property type="project" value="UniProtKB-UniRule"/>
</dbReference>
<dbReference type="Proteomes" id="UP000195514">
    <property type="component" value="Chromosome I"/>
</dbReference>
<evidence type="ECO:0000313" key="7">
    <source>
        <dbReference type="Proteomes" id="UP000195514"/>
    </source>
</evidence>
<dbReference type="PANTHER" id="PTHR34298:SF2">
    <property type="entry name" value="SEGREGATION AND CONDENSATION PROTEIN B"/>
    <property type="match status" value="1"/>
</dbReference>
<sequence>MTEKPDQENLSARIEGLLFVSSGLVSLSQLAKVLGVSENVVASTLNDLDAHYKSAGRGLRLMRVKSRVQLTTAPEISDTIEKFLDLDTTTTLSQAALETLAIIAYKQPITRPEVDVIRGVNSDAVLRTLLSKGLIEELGRADTPGRPIYYGTTPEFLQYFGLESLDELPFIDFDALEELHEENGDREILKT</sequence>
<reference evidence="7" key="1">
    <citation type="submission" date="2017-05" db="EMBL/GenBank/DDBJ databases">
        <authorList>
            <person name="Kirkegaard R."/>
            <person name="Mcilroy J S."/>
        </authorList>
    </citation>
    <scope>NUCLEOTIDE SEQUENCE [LARGE SCALE GENOMIC DNA]</scope>
</reference>
<evidence type="ECO:0000256" key="3">
    <source>
        <dbReference type="ARBA" id="ARBA00022829"/>
    </source>
</evidence>
<dbReference type="InterPro" id="IPR005234">
    <property type="entry name" value="ScpB_csome_segregation"/>
</dbReference>
<evidence type="ECO:0000313" key="6">
    <source>
        <dbReference type="EMBL" id="SMX54328.1"/>
    </source>
</evidence>
<dbReference type="HAMAP" id="MF_01804">
    <property type="entry name" value="ScpB"/>
    <property type="match status" value="1"/>
</dbReference>
<dbReference type="PIRSF" id="PIRSF019345">
    <property type="entry name" value="ScpB"/>
    <property type="match status" value="1"/>
</dbReference>
<dbReference type="InterPro" id="IPR036390">
    <property type="entry name" value="WH_DNA-bd_sf"/>
</dbReference>
<comment type="subcellular location">
    <subcellularLocation>
        <location evidence="5">Cytoplasm</location>
    </subcellularLocation>
    <text evidence="5">Associated with two foci at the outer edges of the nucleoid region in young cells, and at four foci within both cell halves in older cells.</text>
</comment>
<protein>
    <recommendedName>
        <fullName evidence="5">Segregation and condensation protein B</fullName>
    </recommendedName>
</protein>
<dbReference type="InterPro" id="IPR036388">
    <property type="entry name" value="WH-like_DNA-bd_sf"/>
</dbReference>
<evidence type="ECO:0000256" key="4">
    <source>
        <dbReference type="ARBA" id="ARBA00023306"/>
    </source>
</evidence>
<dbReference type="PANTHER" id="PTHR34298">
    <property type="entry name" value="SEGREGATION AND CONDENSATION PROTEIN B"/>
    <property type="match status" value="1"/>
</dbReference>
<keyword evidence="4 5" id="KW-0131">Cell cycle</keyword>
<proteinExistence type="inferred from homology"/>
<evidence type="ECO:0000256" key="1">
    <source>
        <dbReference type="ARBA" id="ARBA00022490"/>
    </source>
</evidence>
<name>A0A1Y6K624_9CHLR</name>